<sequence>MNSEAIKSKIRYNNSGSPFPNARFCALKLLAAMMRLKKIYQPFPSETVTQFDRALFNFLYLWLTGTLASCKSIDDIPDITIVSGSKPCQPYCLRSIREKSPSWIEYALEVPARHGVNWQWQPIPNGLNHWFSHAITKTKHAEKCWIMSTTEKIQFLRFITSKWRKPTILEGKYLARKDVLFNHFHKMAQADPNLTTPAKAVILGIDELQHVSAFNYQRRDTEQIRYDIFRAQTQYLERLSQAINEPELIALLSVPKPTSTTNTQLIRLQKNPQYYLCTPGRIPSLHYDVSPALRTHIQTPPIFVGSLRQIKVDSVRRFFDQIYYHASKLDSCLHTQETLRELYNFRTFELALLFIVLTGTRPTHQITLLKEYCYDRRNAIVFDKGRYRSIWLCDYFRNALLRYDFLQKNLSRHSSTSLDSTYMWFLVDEHMSIKPLSAKVLRQFMAKWWVTANPEEVAVPYQLRHFFAQHALTSSSPTLNAQDIDRLMGHANWGEQLGSDTLYPITNSKLHHFLNNIPDFLSLKEIDGDFYG</sequence>
<dbReference type="GO" id="GO:0006310">
    <property type="term" value="P:DNA recombination"/>
    <property type="evidence" value="ECO:0007669"/>
    <property type="project" value="UniProtKB-KW"/>
</dbReference>
<dbReference type="InterPro" id="IPR013762">
    <property type="entry name" value="Integrase-like_cat_sf"/>
</dbReference>
<name>A0A3G8LZ53_9GAMM</name>
<reference evidence="3" key="1">
    <citation type="submission" date="2018-11" db="EMBL/GenBank/DDBJ databases">
        <title>Shewanella sp. M2.</title>
        <authorList>
            <person name="Hwang Y.J."/>
            <person name="Hwang C.Y."/>
        </authorList>
    </citation>
    <scope>NUCLEOTIDE SEQUENCE [LARGE SCALE GENOMIC DNA]</scope>
    <source>
        <strain evidence="3">LMG 19866</strain>
    </source>
</reference>
<keyword evidence="1" id="KW-0233">DNA recombination</keyword>
<dbReference type="InterPro" id="IPR011010">
    <property type="entry name" value="DNA_brk_join_enz"/>
</dbReference>
<keyword evidence="3" id="KW-1185">Reference proteome</keyword>
<evidence type="ECO:0000256" key="1">
    <source>
        <dbReference type="ARBA" id="ARBA00023172"/>
    </source>
</evidence>
<accession>A0A3G8LZ53</accession>
<protein>
    <submittedName>
        <fullName evidence="2">Site-specific integrase</fullName>
    </submittedName>
</protein>
<gene>
    <name evidence="2" type="ORF">EGC82_16240</name>
</gene>
<dbReference type="GO" id="GO:0015074">
    <property type="term" value="P:DNA integration"/>
    <property type="evidence" value="ECO:0007669"/>
    <property type="project" value="InterPro"/>
</dbReference>
<evidence type="ECO:0000313" key="3">
    <source>
        <dbReference type="Proteomes" id="UP000278035"/>
    </source>
</evidence>
<dbReference type="Gene3D" id="1.10.443.10">
    <property type="entry name" value="Intergrase catalytic core"/>
    <property type="match status" value="1"/>
</dbReference>
<dbReference type="Proteomes" id="UP000278035">
    <property type="component" value="Chromosome"/>
</dbReference>
<proteinExistence type="predicted"/>
<dbReference type="EMBL" id="CP034015">
    <property type="protein sequence ID" value="AZG74162.1"/>
    <property type="molecule type" value="Genomic_DNA"/>
</dbReference>
<organism evidence="2 3">
    <name type="scientific">Shewanella livingstonensis</name>
    <dbReference type="NCBI Taxonomy" id="150120"/>
    <lineage>
        <taxon>Bacteria</taxon>
        <taxon>Pseudomonadati</taxon>
        <taxon>Pseudomonadota</taxon>
        <taxon>Gammaproteobacteria</taxon>
        <taxon>Alteromonadales</taxon>
        <taxon>Shewanellaceae</taxon>
        <taxon>Shewanella</taxon>
    </lineage>
</organism>
<dbReference type="RefSeq" id="WP_124731676.1">
    <property type="nucleotide sequence ID" value="NZ_CBCSKC010000046.1"/>
</dbReference>
<dbReference type="GO" id="GO:0003677">
    <property type="term" value="F:DNA binding"/>
    <property type="evidence" value="ECO:0007669"/>
    <property type="project" value="InterPro"/>
</dbReference>
<evidence type="ECO:0000313" key="2">
    <source>
        <dbReference type="EMBL" id="AZG74162.1"/>
    </source>
</evidence>
<dbReference type="KEGG" id="slj:EGC82_16240"/>
<dbReference type="SUPFAM" id="SSF56349">
    <property type="entry name" value="DNA breaking-rejoining enzymes"/>
    <property type="match status" value="1"/>
</dbReference>
<dbReference type="AlphaFoldDB" id="A0A3G8LZ53"/>
<dbReference type="OrthoDB" id="5901668at2"/>